<accession>A0A0C3AHS0</accession>
<dbReference type="HOGENOM" id="CLU_044611_1_0_1"/>
<dbReference type="Proteomes" id="UP000054097">
    <property type="component" value="Unassembled WGS sequence"/>
</dbReference>
<name>A0A0C3AHS0_SERVB</name>
<evidence type="ECO:0000313" key="2">
    <source>
        <dbReference type="Proteomes" id="UP000054097"/>
    </source>
</evidence>
<organism evidence="1 2">
    <name type="scientific">Serendipita vermifera MAFF 305830</name>
    <dbReference type="NCBI Taxonomy" id="933852"/>
    <lineage>
        <taxon>Eukaryota</taxon>
        <taxon>Fungi</taxon>
        <taxon>Dikarya</taxon>
        <taxon>Basidiomycota</taxon>
        <taxon>Agaricomycotina</taxon>
        <taxon>Agaricomycetes</taxon>
        <taxon>Sebacinales</taxon>
        <taxon>Serendipitaceae</taxon>
        <taxon>Serendipita</taxon>
    </lineage>
</organism>
<dbReference type="OrthoDB" id="3222060at2759"/>
<reference evidence="2" key="2">
    <citation type="submission" date="2015-01" db="EMBL/GenBank/DDBJ databases">
        <title>Evolutionary Origins and Diversification of the Mycorrhizal Mutualists.</title>
        <authorList>
            <consortium name="DOE Joint Genome Institute"/>
            <consortium name="Mycorrhizal Genomics Consortium"/>
            <person name="Kohler A."/>
            <person name="Kuo A."/>
            <person name="Nagy L.G."/>
            <person name="Floudas D."/>
            <person name="Copeland A."/>
            <person name="Barry K.W."/>
            <person name="Cichocki N."/>
            <person name="Veneault-Fourrey C."/>
            <person name="LaButti K."/>
            <person name="Lindquist E.A."/>
            <person name="Lipzen A."/>
            <person name="Lundell T."/>
            <person name="Morin E."/>
            <person name="Murat C."/>
            <person name="Riley R."/>
            <person name="Ohm R."/>
            <person name="Sun H."/>
            <person name="Tunlid A."/>
            <person name="Henrissat B."/>
            <person name="Grigoriev I.V."/>
            <person name="Hibbett D.S."/>
            <person name="Martin F."/>
        </authorList>
    </citation>
    <scope>NUCLEOTIDE SEQUENCE [LARGE SCALE GENOMIC DNA]</scope>
    <source>
        <strain evidence="2">MAFF 305830</strain>
    </source>
</reference>
<sequence length="152" mass="16999">HQLPIIGGVAPTEEFAASWRARTDARIKRFCALNRAGNALCAWHDSRRERRAYPPRQAPPGYLNCGCTEEEALFEESLARHGVGSYHPGEMVRMDPALRNPLLKLLERRFGYVDGDFERDPASGLWVDGEGSELWETILPSGKPPVSGGRKR</sequence>
<dbReference type="EMBL" id="KN824327">
    <property type="protein sequence ID" value="KIM24185.1"/>
    <property type="molecule type" value="Genomic_DNA"/>
</dbReference>
<keyword evidence="2" id="KW-1185">Reference proteome</keyword>
<reference evidence="1 2" key="1">
    <citation type="submission" date="2014-04" db="EMBL/GenBank/DDBJ databases">
        <authorList>
            <consortium name="DOE Joint Genome Institute"/>
            <person name="Kuo A."/>
            <person name="Zuccaro A."/>
            <person name="Kohler A."/>
            <person name="Nagy L.G."/>
            <person name="Floudas D."/>
            <person name="Copeland A."/>
            <person name="Barry K.W."/>
            <person name="Cichocki N."/>
            <person name="Veneault-Fourrey C."/>
            <person name="LaButti K."/>
            <person name="Lindquist E.A."/>
            <person name="Lipzen A."/>
            <person name="Lundell T."/>
            <person name="Morin E."/>
            <person name="Murat C."/>
            <person name="Sun H."/>
            <person name="Tunlid A."/>
            <person name="Henrissat B."/>
            <person name="Grigoriev I.V."/>
            <person name="Hibbett D.S."/>
            <person name="Martin F."/>
            <person name="Nordberg H.P."/>
            <person name="Cantor M.N."/>
            <person name="Hua S.X."/>
        </authorList>
    </citation>
    <scope>NUCLEOTIDE SEQUENCE [LARGE SCALE GENOMIC DNA]</scope>
    <source>
        <strain evidence="1 2">MAFF 305830</strain>
    </source>
</reference>
<evidence type="ECO:0000313" key="1">
    <source>
        <dbReference type="EMBL" id="KIM24185.1"/>
    </source>
</evidence>
<dbReference type="AlphaFoldDB" id="A0A0C3AHS0"/>
<feature type="non-terminal residue" evidence="1">
    <location>
        <position position="1"/>
    </location>
</feature>
<protein>
    <submittedName>
        <fullName evidence="1">Uncharacterized protein</fullName>
    </submittedName>
</protein>
<feature type="non-terminal residue" evidence="1">
    <location>
        <position position="152"/>
    </location>
</feature>
<proteinExistence type="predicted"/>
<dbReference type="STRING" id="933852.A0A0C3AHS0"/>
<gene>
    <name evidence="1" type="ORF">M408DRAFT_53847</name>
</gene>